<gene>
    <name evidence="1" type="primary">OJ1126_D10.9</name>
</gene>
<accession>Q6ZFB6</accession>
<evidence type="ECO:0000313" key="2">
    <source>
        <dbReference type="Proteomes" id="UP000000763"/>
    </source>
</evidence>
<dbReference type="AlphaFoldDB" id="Q6ZFB6"/>
<reference evidence="2" key="1">
    <citation type="journal article" date="2005" name="Nature">
        <title>The map-based sequence of the rice genome.</title>
        <authorList>
            <consortium name="International rice genome sequencing project (IRGSP)"/>
            <person name="Matsumoto T."/>
            <person name="Wu J."/>
            <person name="Kanamori H."/>
            <person name="Katayose Y."/>
            <person name="Fujisawa M."/>
            <person name="Namiki N."/>
            <person name="Mizuno H."/>
            <person name="Yamamoto K."/>
            <person name="Antonio B.A."/>
            <person name="Baba T."/>
            <person name="Sakata K."/>
            <person name="Nagamura Y."/>
            <person name="Aoki H."/>
            <person name="Arikawa K."/>
            <person name="Arita K."/>
            <person name="Bito T."/>
            <person name="Chiden Y."/>
            <person name="Fujitsuka N."/>
            <person name="Fukunaka R."/>
            <person name="Hamada M."/>
            <person name="Harada C."/>
            <person name="Hayashi A."/>
            <person name="Hijishita S."/>
            <person name="Honda M."/>
            <person name="Hosokawa S."/>
            <person name="Ichikawa Y."/>
            <person name="Idonuma A."/>
            <person name="Iijima M."/>
            <person name="Ikeda M."/>
            <person name="Ikeno M."/>
            <person name="Ito K."/>
            <person name="Ito S."/>
            <person name="Ito T."/>
            <person name="Ito Y."/>
            <person name="Ito Y."/>
            <person name="Iwabuchi A."/>
            <person name="Kamiya K."/>
            <person name="Karasawa W."/>
            <person name="Kurita K."/>
            <person name="Katagiri S."/>
            <person name="Kikuta A."/>
            <person name="Kobayashi H."/>
            <person name="Kobayashi N."/>
            <person name="Machita K."/>
            <person name="Maehara T."/>
            <person name="Masukawa M."/>
            <person name="Mizubayashi T."/>
            <person name="Mukai Y."/>
            <person name="Nagasaki H."/>
            <person name="Nagata Y."/>
            <person name="Naito S."/>
            <person name="Nakashima M."/>
            <person name="Nakama Y."/>
            <person name="Nakamichi Y."/>
            <person name="Nakamura M."/>
            <person name="Meguro A."/>
            <person name="Negishi M."/>
            <person name="Ohta I."/>
            <person name="Ohta T."/>
            <person name="Okamoto M."/>
            <person name="Ono N."/>
            <person name="Saji S."/>
            <person name="Sakaguchi M."/>
            <person name="Sakai K."/>
            <person name="Shibata M."/>
            <person name="Shimokawa T."/>
            <person name="Song J."/>
            <person name="Takazaki Y."/>
            <person name="Terasawa K."/>
            <person name="Tsugane M."/>
            <person name="Tsuji K."/>
            <person name="Ueda S."/>
            <person name="Waki K."/>
            <person name="Yamagata H."/>
            <person name="Yamamoto M."/>
            <person name="Yamamoto S."/>
            <person name="Yamane H."/>
            <person name="Yoshiki S."/>
            <person name="Yoshihara R."/>
            <person name="Yukawa K."/>
            <person name="Zhong H."/>
            <person name="Yano M."/>
            <person name="Yuan Q."/>
            <person name="Ouyang S."/>
            <person name="Liu J."/>
            <person name="Jones K.M."/>
            <person name="Gansberger K."/>
            <person name="Moffat K."/>
            <person name="Hill J."/>
            <person name="Bera J."/>
            <person name="Fadrosh D."/>
            <person name="Jin S."/>
            <person name="Johri S."/>
            <person name="Kim M."/>
            <person name="Overton L."/>
            <person name="Reardon M."/>
            <person name="Tsitrin T."/>
            <person name="Vuong H."/>
            <person name="Weaver B."/>
            <person name="Ciecko A."/>
            <person name="Tallon L."/>
            <person name="Jackson J."/>
            <person name="Pai G."/>
            <person name="Aken S.V."/>
            <person name="Utterback T."/>
            <person name="Reidmuller S."/>
            <person name="Feldblyum T."/>
            <person name="Hsiao J."/>
            <person name="Zismann V."/>
            <person name="Iobst S."/>
            <person name="de Vazeille A.R."/>
            <person name="Buell C.R."/>
            <person name="Ying K."/>
            <person name="Li Y."/>
            <person name="Lu T."/>
            <person name="Huang Y."/>
            <person name="Zhao Q."/>
            <person name="Feng Q."/>
            <person name="Zhang L."/>
            <person name="Zhu J."/>
            <person name="Weng Q."/>
            <person name="Mu J."/>
            <person name="Lu Y."/>
            <person name="Fan D."/>
            <person name="Liu Y."/>
            <person name="Guan J."/>
            <person name="Zhang Y."/>
            <person name="Yu S."/>
            <person name="Liu X."/>
            <person name="Zhang Y."/>
            <person name="Hong G."/>
            <person name="Han B."/>
            <person name="Choisne N."/>
            <person name="Demange N."/>
            <person name="Orjeda G."/>
            <person name="Samain S."/>
            <person name="Cattolico L."/>
            <person name="Pelletier E."/>
            <person name="Couloux A."/>
            <person name="Segurens B."/>
            <person name="Wincker P."/>
            <person name="D'Hont A."/>
            <person name="Scarpelli C."/>
            <person name="Weissenbach J."/>
            <person name="Salanoubat M."/>
            <person name="Quetier F."/>
            <person name="Yu Y."/>
            <person name="Kim H.R."/>
            <person name="Rambo T."/>
            <person name="Currie J."/>
            <person name="Collura K."/>
            <person name="Luo M."/>
            <person name="Yang T."/>
            <person name="Ammiraju J.S.S."/>
            <person name="Engler F."/>
            <person name="Soderlund C."/>
            <person name="Wing R.A."/>
            <person name="Palmer L.E."/>
            <person name="de la Bastide M."/>
            <person name="Spiegel L."/>
            <person name="Nascimento L."/>
            <person name="Zutavern T."/>
            <person name="O'Shaughnessy A."/>
            <person name="Dike S."/>
            <person name="Dedhia N."/>
            <person name="Preston R."/>
            <person name="Balija V."/>
            <person name="McCombie W.R."/>
            <person name="Chow T."/>
            <person name="Chen H."/>
            <person name="Chung M."/>
            <person name="Chen C."/>
            <person name="Shaw J."/>
            <person name="Wu H."/>
            <person name="Hsiao K."/>
            <person name="Chao Y."/>
            <person name="Chu M."/>
            <person name="Cheng C."/>
            <person name="Hour A."/>
            <person name="Lee P."/>
            <person name="Lin S."/>
            <person name="Lin Y."/>
            <person name="Liou J."/>
            <person name="Liu S."/>
            <person name="Hsing Y."/>
            <person name="Raghuvanshi S."/>
            <person name="Mohanty A."/>
            <person name="Bharti A.K."/>
            <person name="Gaur A."/>
            <person name="Gupta V."/>
            <person name="Kumar D."/>
            <person name="Ravi V."/>
            <person name="Vij S."/>
            <person name="Kapur A."/>
            <person name="Khurana P."/>
            <person name="Khurana P."/>
            <person name="Khurana J.P."/>
            <person name="Tyagi A.K."/>
            <person name="Gaikwad K."/>
            <person name="Singh A."/>
            <person name="Dalal V."/>
            <person name="Srivastava S."/>
            <person name="Dixit A."/>
            <person name="Pal A.K."/>
            <person name="Ghazi I.A."/>
            <person name="Yadav M."/>
            <person name="Pandit A."/>
            <person name="Bhargava A."/>
            <person name="Sureshbabu K."/>
            <person name="Batra K."/>
            <person name="Sharma T.R."/>
            <person name="Mohapatra T."/>
            <person name="Singh N.K."/>
            <person name="Messing J."/>
            <person name="Nelson A.B."/>
            <person name="Fuks G."/>
            <person name="Kavchok S."/>
            <person name="Keizer G."/>
            <person name="Linton E."/>
            <person name="Llaca V."/>
            <person name="Song R."/>
            <person name="Tanyolac B."/>
            <person name="Young S."/>
            <person name="Ho-Il K."/>
            <person name="Hahn J.H."/>
            <person name="Sangsakoo G."/>
            <person name="Vanavichit A."/>
            <person name="de Mattos Luiz.A.T."/>
            <person name="Zimmer P.D."/>
            <person name="Malone G."/>
            <person name="Dellagostin O."/>
            <person name="de Oliveira A.C."/>
            <person name="Bevan M."/>
            <person name="Bancroft I."/>
            <person name="Minx P."/>
            <person name="Cordum H."/>
            <person name="Wilson R."/>
            <person name="Cheng Z."/>
            <person name="Jin W."/>
            <person name="Jiang J."/>
            <person name="Leong S.A."/>
            <person name="Iwama H."/>
            <person name="Gojobori T."/>
            <person name="Itoh T."/>
            <person name="Niimura Y."/>
            <person name="Fujii Y."/>
            <person name="Habara T."/>
            <person name="Sakai H."/>
            <person name="Sato Y."/>
            <person name="Wilson G."/>
            <person name="Kumar K."/>
            <person name="McCouch S."/>
            <person name="Juretic N."/>
            <person name="Hoen D."/>
            <person name="Wright S."/>
            <person name="Bruskiewich R."/>
            <person name="Bureau T."/>
            <person name="Miyao A."/>
            <person name="Hirochika H."/>
            <person name="Nishikawa T."/>
            <person name="Kadowaki K."/>
            <person name="Sugiura M."/>
            <person name="Burr B."/>
            <person name="Sasaki T."/>
        </authorList>
    </citation>
    <scope>NUCLEOTIDE SEQUENCE [LARGE SCALE GENOMIC DNA]</scope>
    <source>
        <strain evidence="2">cv. Nipponbare</strain>
    </source>
</reference>
<sequence>MTALDTATVEAEWLRDLLMDLPIVKKPVPAILMNCDNQTRAPAIGRAGLWNLCLRRPAPGEGGNKVFGKRSARLLSVCSRRLAFLSTRVLRAFIDARNSE</sequence>
<evidence type="ECO:0000313" key="1">
    <source>
        <dbReference type="EMBL" id="BAD17003.1"/>
    </source>
</evidence>
<proteinExistence type="predicted"/>
<reference evidence="2" key="2">
    <citation type="journal article" date="2008" name="Nucleic Acids Res.">
        <title>The rice annotation project database (RAP-DB): 2008 update.</title>
        <authorList>
            <consortium name="The rice annotation project (RAP)"/>
        </authorList>
    </citation>
    <scope>GENOME REANNOTATION</scope>
    <source>
        <strain evidence="2">cv. Nipponbare</strain>
    </source>
</reference>
<protein>
    <submittedName>
        <fullName evidence="1">Uncharacterized protein</fullName>
    </submittedName>
</protein>
<dbReference type="Proteomes" id="UP000000763">
    <property type="component" value="Chromosome 8"/>
</dbReference>
<name>Q6ZFB6_ORYSJ</name>
<organism evidence="1 2">
    <name type="scientific">Oryza sativa subsp. japonica</name>
    <name type="common">Rice</name>
    <dbReference type="NCBI Taxonomy" id="39947"/>
    <lineage>
        <taxon>Eukaryota</taxon>
        <taxon>Viridiplantae</taxon>
        <taxon>Streptophyta</taxon>
        <taxon>Embryophyta</taxon>
        <taxon>Tracheophyta</taxon>
        <taxon>Spermatophyta</taxon>
        <taxon>Magnoliopsida</taxon>
        <taxon>Liliopsida</taxon>
        <taxon>Poales</taxon>
        <taxon>Poaceae</taxon>
        <taxon>BOP clade</taxon>
        <taxon>Oryzoideae</taxon>
        <taxon>Oryzeae</taxon>
        <taxon>Oryzinae</taxon>
        <taxon>Oryza</taxon>
        <taxon>Oryza sativa</taxon>
    </lineage>
</organism>
<dbReference type="EMBL" id="AP004254">
    <property type="protein sequence ID" value="BAD17003.1"/>
    <property type="molecule type" value="Genomic_DNA"/>
</dbReference>